<feature type="transmembrane region" description="Helical" evidence="7">
    <location>
        <begin position="6"/>
        <end position="26"/>
    </location>
</feature>
<reference evidence="8 9" key="1">
    <citation type="submission" date="2019-03" db="EMBL/GenBank/DDBJ databases">
        <title>Genomic Encyclopedia of Archaeal and Bacterial Type Strains, Phase II (KMG-II): from individual species to whole genera.</title>
        <authorList>
            <person name="Goeker M."/>
        </authorList>
    </citation>
    <scope>NUCLEOTIDE SEQUENCE [LARGE SCALE GENOMIC DNA]</scope>
    <source>
        <strain evidence="8 9">DSM 28353</strain>
    </source>
</reference>
<dbReference type="InterPro" id="IPR032808">
    <property type="entry name" value="DoxX"/>
</dbReference>
<evidence type="ECO:0000256" key="3">
    <source>
        <dbReference type="ARBA" id="ARBA00022475"/>
    </source>
</evidence>
<accession>A0A4R6WET0</accession>
<name>A0A4R6WET0_9SPHI</name>
<feature type="transmembrane region" description="Helical" evidence="7">
    <location>
        <begin position="99"/>
        <end position="119"/>
    </location>
</feature>
<sequence length="133" mass="14736">MNRNIDLGIFISRVAIGFTMLVYGVNKLVHGIGFITGMMRDLGLPSFLSYGVYLGEIVAPILIIIGFRTRVAGLVFALNCLTAIVLAQRDNLFRINDFGGWALELLVIYMLMGVCYWFTGAGKYAVSTSNKWD</sequence>
<evidence type="ECO:0000256" key="4">
    <source>
        <dbReference type="ARBA" id="ARBA00022692"/>
    </source>
</evidence>
<evidence type="ECO:0000256" key="7">
    <source>
        <dbReference type="SAM" id="Phobius"/>
    </source>
</evidence>
<dbReference type="PANTHER" id="PTHR33452:SF1">
    <property type="entry name" value="INNER MEMBRANE PROTEIN YPHA-RELATED"/>
    <property type="match status" value="1"/>
</dbReference>
<keyword evidence="5 7" id="KW-1133">Transmembrane helix</keyword>
<evidence type="ECO:0000256" key="1">
    <source>
        <dbReference type="ARBA" id="ARBA00004651"/>
    </source>
</evidence>
<evidence type="ECO:0000256" key="5">
    <source>
        <dbReference type="ARBA" id="ARBA00022989"/>
    </source>
</evidence>
<dbReference type="PANTHER" id="PTHR33452">
    <property type="entry name" value="OXIDOREDUCTASE CATD-RELATED"/>
    <property type="match status" value="1"/>
</dbReference>
<evidence type="ECO:0000313" key="9">
    <source>
        <dbReference type="Proteomes" id="UP000295292"/>
    </source>
</evidence>
<proteinExistence type="inferred from homology"/>
<evidence type="ECO:0000313" key="8">
    <source>
        <dbReference type="EMBL" id="TDQ78253.1"/>
    </source>
</evidence>
<evidence type="ECO:0000256" key="6">
    <source>
        <dbReference type="ARBA" id="ARBA00023136"/>
    </source>
</evidence>
<keyword evidence="4 7" id="KW-0812">Transmembrane</keyword>
<evidence type="ECO:0000256" key="2">
    <source>
        <dbReference type="ARBA" id="ARBA00006679"/>
    </source>
</evidence>
<feature type="transmembrane region" description="Helical" evidence="7">
    <location>
        <begin position="71"/>
        <end position="87"/>
    </location>
</feature>
<keyword evidence="6 7" id="KW-0472">Membrane</keyword>
<keyword evidence="3" id="KW-1003">Cell membrane</keyword>
<organism evidence="8 9">
    <name type="scientific">Sphingobacterium yanglingense</name>
    <dbReference type="NCBI Taxonomy" id="1437280"/>
    <lineage>
        <taxon>Bacteria</taxon>
        <taxon>Pseudomonadati</taxon>
        <taxon>Bacteroidota</taxon>
        <taxon>Sphingobacteriia</taxon>
        <taxon>Sphingobacteriales</taxon>
        <taxon>Sphingobacteriaceae</taxon>
        <taxon>Sphingobacterium</taxon>
    </lineage>
</organism>
<comment type="subcellular location">
    <subcellularLocation>
        <location evidence="1">Cell membrane</location>
        <topology evidence="1">Multi-pass membrane protein</topology>
    </subcellularLocation>
</comment>
<gene>
    <name evidence="8" type="ORF">CLV99_2233</name>
</gene>
<dbReference type="InterPro" id="IPR051907">
    <property type="entry name" value="DoxX-like_oxidoreductase"/>
</dbReference>
<protein>
    <submittedName>
        <fullName evidence="8">Putative oxidoreductase</fullName>
    </submittedName>
</protein>
<dbReference type="GO" id="GO:0005886">
    <property type="term" value="C:plasma membrane"/>
    <property type="evidence" value="ECO:0007669"/>
    <property type="project" value="UniProtKB-SubCell"/>
</dbReference>
<dbReference type="RefSeq" id="WP_133584490.1">
    <property type="nucleotide sequence ID" value="NZ_SNYV01000013.1"/>
</dbReference>
<dbReference type="OrthoDB" id="280866at2"/>
<keyword evidence="9" id="KW-1185">Reference proteome</keyword>
<dbReference type="Pfam" id="PF07681">
    <property type="entry name" value="DoxX"/>
    <property type="match status" value="1"/>
</dbReference>
<dbReference type="EMBL" id="SNYV01000013">
    <property type="protein sequence ID" value="TDQ78253.1"/>
    <property type="molecule type" value="Genomic_DNA"/>
</dbReference>
<dbReference type="Proteomes" id="UP000295292">
    <property type="component" value="Unassembled WGS sequence"/>
</dbReference>
<comment type="similarity">
    <text evidence="2">Belongs to the DoxX family.</text>
</comment>
<comment type="caution">
    <text evidence="8">The sequence shown here is derived from an EMBL/GenBank/DDBJ whole genome shotgun (WGS) entry which is preliminary data.</text>
</comment>
<dbReference type="AlphaFoldDB" id="A0A4R6WET0"/>
<feature type="transmembrane region" description="Helical" evidence="7">
    <location>
        <begin position="47"/>
        <end position="65"/>
    </location>
</feature>